<proteinExistence type="predicted"/>
<evidence type="ECO:0000313" key="3">
    <source>
        <dbReference type="Proteomes" id="UP000037035"/>
    </source>
</evidence>
<dbReference type="InterPro" id="IPR041412">
    <property type="entry name" value="Xrn1_helical"/>
</dbReference>
<dbReference type="PANTHER" id="PTHR12341">
    <property type="entry name" value="5'-&gt;3' EXORIBONUCLEASE"/>
    <property type="match status" value="1"/>
</dbReference>
<dbReference type="InterPro" id="IPR027073">
    <property type="entry name" value="5_3_exoribonuclease"/>
</dbReference>
<dbReference type="Pfam" id="PF17846">
    <property type="entry name" value="XRN_M"/>
    <property type="match status" value="1"/>
</dbReference>
<name>A0A0L6UYI7_9BASI</name>
<dbReference type="GO" id="GO:0016075">
    <property type="term" value="P:rRNA catabolic process"/>
    <property type="evidence" value="ECO:0007669"/>
    <property type="project" value="TreeGrafter"/>
</dbReference>
<gene>
    <name evidence="2" type="ORF">VP01_3185g1</name>
</gene>
<dbReference type="GO" id="GO:0005634">
    <property type="term" value="C:nucleus"/>
    <property type="evidence" value="ECO:0007669"/>
    <property type="project" value="TreeGrafter"/>
</dbReference>
<feature type="domain" description="Xrn1 helical" evidence="1">
    <location>
        <begin position="23"/>
        <end position="118"/>
    </location>
</feature>
<dbReference type="GO" id="GO:0004534">
    <property type="term" value="F:5'-3' RNA exonuclease activity"/>
    <property type="evidence" value="ECO:0007669"/>
    <property type="project" value="TreeGrafter"/>
</dbReference>
<dbReference type="VEuPathDB" id="FungiDB:VP01_3185g1"/>
<comment type="caution">
    <text evidence="2">The sequence shown here is derived from an EMBL/GenBank/DDBJ whole genome shotgun (WGS) entry which is preliminary data.</text>
</comment>
<keyword evidence="3" id="KW-1185">Reference proteome</keyword>
<organism evidence="2 3">
    <name type="scientific">Puccinia sorghi</name>
    <dbReference type="NCBI Taxonomy" id="27349"/>
    <lineage>
        <taxon>Eukaryota</taxon>
        <taxon>Fungi</taxon>
        <taxon>Dikarya</taxon>
        <taxon>Basidiomycota</taxon>
        <taxon>Pucciniomycotina</taxon>
        <taxon>Pucciniomycetes</taxon>
        <taxon>Pucciniales</taxon>
        <taxon>Pucciniaceae</taxon>
        <taxon>Puccinia</taxon>
    </lineage>
</organism>
<dbReference type="GO" id="GO:0003723">
    <property type="term" value="F:RNA binding"/>
    <property type="evidence" value="ECO:0007669"/>
    <property type="project" value="TreeGrafter"/>
</dbReference>
<dbReference type="OrthoDB" id="372487at2759"/>
<dbReference type="PANTHER" id="PTHR12341:SF7">
    <property type="entry name" value="5'-3' EXORIBONUCLEASE 1"/>
    <property type="match status" value="1"/>
</dbReference>
<accession>A0A0L6UYI7</accession>
<evidence type="ECO:0000313" key="2">
    <source>
        <dbReference type="EMBL" id="KNZ53616.1"/>
    </source>
</evidence>
<dbReference type="GO" id="GO:0000956">
    <property type="term" value="P:nuclear-transcribed mRNA catabolic process"/>
    <property type="evidence" value="ECO:0007669"/>
    <property type="project" value="TreeGrafter"/>
</dbReference>
<dbReference type="AlphaFoldDB" id="A0A0L6UYI7"/>
<dbReference type="EMBL" id="LAVV01008152">
    <property type="protein sequence ID" value="KNZ53616.1"/>
    <property type="molecule type" value="Genomic_DNA"/>
</dbReference>
<dbReference type="Proteomes" id="UP000037035">
    <property type="component" value="Unassembled WGS sequence"/>
</dbReference>
<dbReference type="STRING" id="27349.A0A0L6UYI7"/>
<reference evidence="2 3" key="1">
    <citation type="submission" date="2015-08" db="EMBL/GenBank/DDBJ databases">
        <title>Next Generation Sequencing and Analysis of the Genome of Puccinia sorghi L Schw, the Causal Agent of Maize Common Rust.</title>
        <authorList>
            <person name="Rochi L."/>
            <person name="Burguener G."/>
            <person name="Darino M."/>
            <person name="Turjanski A."/>
            <person name="Kreff E."/>
            <person name="Dieguez M.J."/>
            <person name="Sacco F."/>
        </authorList>
    </citation>
    <scope>NUCLEOTIDE SEQUENCE [LARGE SCALE GENOMIC DNA]</scope>
    <source>
        <strain evidence="2 3">RO10H11247</strain>
    </source>
</reference>
<protein>
    <recommendedName>
        <fullName evidence="1">Xrn1 helical domain-containing protein</fullName>
    </recommendedName>
</protein>
<evidence type="ECO:0000259" key="1">
    <source>
        <dbReference type="Pfam" id="PF17846"/>
    </source>
</evidence>
<sequence>MAIYIAWSFGVRSLNRKKVNFTKNRKRNSKRPYLSRNNKGIKHVWNSYYDVFTSWSWVYPYFHSPMISDSNSSPSISNLINCVRLNFSFNLSNPFKLFDKTMGVLPELISAHISPKFYLSQIC</sequence>